<keyword evidence="3 5" id="KW-0378">Hydrolase</keyword>
<evidence type="ECO:0000259" key="8">
    <source>
        <dbReference type="PROSITE" id="PS50106"/>
    </source>
</evidence>
<dbReference type="InterPro" id="IPR004447">
    <property type="entry name" value="Peptidase_S41A"/>
</dbReference>
<organism evidence="9 10">
    <name type="scientific">Marinibactrum halimedae</name>
    <dbReference type="NCBI Taxonomy" id="1444977"/>
    <lineage>
        <taxon>Bacteria</taxon>
        <taxon>Pseudomonadati</taxon>
        <taxon>Pseudomonadota</taxon>
        <taxon>Gammaproteobacteria</taxon>
        <taxon>Cellvibrionales</taxon>
        <taxon>Cellvibrionaceae</taxon>
        <taxon>Marinibactrum</taxon>
    </lineage>
</organism>
<dbReference type="RefSeq" id="WP_232594043.1">
    <property type="nucleotide sequence ID" value="NZ_BSPD01000102.1"/>
</dbReference>
<evidence type="ECO:0000313" key="10">
    <source>
        <dbReference type="Proteomes" id="UP001156870"/>
    </source>
</evidence>
<dbReference type="InterPro" id="IPR001478">
    <property type="entry name" value="PDZ"/>
</dbReference>
<dbReference type="SMART" id="SM00245">
    <property type="entry name" value="TSPc"/>
    <property type="match status" value="1"/>
</dbReference>
<evidence type="ECO:0000256" key="5">
    <source>
        <dbReference type="RuleBase" id="RU004404"/>
    </source>
</evidence>
<proteinExistence type="inferred from homology"/>
<dbReference type="Gene3D" id="3.90.226.10">
    <property type="entry name" value="2-enoyl-CoA Hydratase, Chain A, domain 1"/>
    <property type="match status" value="1"/>
</dbReference>
<keyword evidence="4 5" id="KW-0720">Serine protease</keyword>
<dbReference type="SMART" id="SM00228">
    <property type="entry name" value="PDZ"/>
    <property type="match status" value="1"/>
</dbReference>
<dbReference type="NCBIfam" id="TIGR00225">
    <property type="entry name" value="prc"/>
    <property type="match status" value="1"/>
</dbReference>
<dbReference type="PANTHER" id="PTHR32060:SF22">
    <property type="entry name" value="CARBOXYL-TERMINAL-PROCESSING PEPTIDASE 3, CHLOROPLASTIC"/>
    <property type="match status" value="1"/>
</dbReference>
<protein>
    <submittedName>
        <fullName evidence="9">Tail-specific protease</fullName>
    </submittedName>
</protein>
<dbReference type="CDD" id="cd07560">
    <property type="entry name" value="Peptidase_S41_CPP"/>
    <property type="match status" value="1"/>
</dbReference>
<evidence type="ECO:0000256" key="6">
    <source>
        <dbReference type="SAM" id="MobiDB-lite"/>
    </source>
</evidence>
<dbReference type="InterPro" id="IPR020992">
    <property type="entry name" value="Tail_Prtase_C"/>
</dbReference>
<dbReference type="Pfam" id="PF00595">
    <property type="entry name" value="PDZ"/>
    <property type="match status" value="1"/>
</dbReference>
<feature type="compositionally biased region" description="Acidic residues" evidence="6">
    <location>
        <begin position="647"/>
        <end position="656"/>
    </location>
</feature>
<evidence type="ECO:0000313" key="9">
    <source>
        <dbReference type="EMBL" id="GLS28106.1"/>
    </source>
</evidence>
<feature type="chain" id="PRO_5041352947" evidence="7">
    <location>
        <begin position="24"/>
        <end position="698"/>
    </location>
</feature>
<dbReference type="EMBL" id="BSPD01000102">
    <property type="protein sequence ID" value="GLS28106.1"/>
    <property type="molecule type" value="Genomic_DNA"/>
</dbReference>
<gene>
    <name evidence="9" type="primary">prc</name>
    <name evidence="9" type="ORF">GCM10007877_38250</name>
</gene>
<evidence type="ECO:0000256" key="4">
    <source>
        <dbReference type="ARBA" id="ARBA00022825"/>
    </source>
</evidence>
<dbReference type="GO" id="GO:0006508">
    <property type="term" value="P:proteolysis"/>
    <property type="evidence" value="ECO:0007669"/>
    <property type="project" value="UniProtKB-KW"/>
</dbReference>
<name>A0AA37TDA3_9GAMM</name>
<dbReference type="FunFam" id="3.90.226.10:FF:000090">
    <property type="entry name" value="Tail-specific protease"/>
    <property type="match status" value="1"/>
</dbReference>
<dbReference type="InterPro" id="IPR036034">
    <property type="entry name" value="PDZ_sf"/>
</dbReference>
<dbReference type="Pfam" id="PF03572">
    <property type="entry name" value="Peptidase_S41"/>
    <property type="match status" value="1"/>
</dbReference>
<evidence type="ECO:0000256" key="2">
    <source>
        <dbReference type="ARBA" id="ARBA00022670"/>
    </source>
</evidence>
<dbReference type="PANTHER" id="PTHR32060">
    <property type="entry name" value="TAIL-SPECIFIC PROTEASE"/>
    <property type="match status" value="1"/>
</dbReference>
<dbReference type="SUPFAM" id="SSF50156">
    <property type="entry name" value="PDZ domain-like"/>
    <property type="match status" value="1"/>
</dbReference>
<comment type="similarity">
    <text evidence="1 5">Belongs to the peptidase S41A family.</text>
</comment>
<reference evidence="9 10" key="1">
    <citation type="journal article" date="2014" name="Int. J. Syst. Evol. Microbiol.">
        <title>Complete genome sequence of Corynebacterium casei LMG S-19264T (=DSM 44701T), isolated from a smear-ripened cheese.</title>
        <authorList>
            <consortium name="US DOE Joint Genome Institute (JGI-PGF)"/>
            <person name="Walter F."/>
            <person name="Albersmeier A."/>
            <person name="Kalinowski J."/>
            <person name="Ruckert C."/>
        </authorList>
    </citation>
    <scope>NUCLEOTIDE SEQUENCE [LARGE SCALE GENOMIC DNA]</scope>
    <source>
        <strain evidence="9 10">NBRC 110095</strain>
    </source>
</reference>
<keyword evidence="2 5" id="KW-0645">Protease</keyword>
<dbReference type="PROSITE" id="PS50106">
    <property type="entry name" value="PDZ"/>
    <property type="match status" value="1"/>
</dbReference>
<evidence type="ECO:0000256" key="3">
    <source>
        <dbReference type="ARBA" id="ARBA00022801"/>
    </source>
</evidence>
<feature type="signal peptide" evidence="7">
    <location>
        <begin position="1"/>
        <end position="23"/>
    </location>
</feature>
<dbReference type="GO" id="GO:0007165">
    <property type="term" value="P:signal transduction"/>
    <property type="evidence" value="ECO:0007669"/>
    <property type="project" value="TreeGrafter"/>
</dbReference>
<dbReference type="Gene3D" id="2.30.42.10">
    <property type="match status" value="1"/>
</dbReference>
<dbReference type="AlphaFoldDB" id="A0AA37TDA3"/>
<dbReference type="Pfam" id="PF11818">
    <property type="entry name" value="DUF3340"/>
    <property type="match status" value="1"/>
</dbReference>
<evidence type="ECO:0000256" key="7">
    <source>
        <dbReference type="SAM" id="SignalP"/>
    </source>
</evidence>
<feature type="domain" description="PDZ" evidence="8">
    <location>
        <begin position="235"/>
        <end position="306"/>
    </location>
</feature>
<dbReference type="CDD" id="cd06782">
    <property type="entry name" value="cpPDZ_CPP-like"/>
    <property type="match status" value="1"/>
</dbReference>
<evidence type="ECO:0000256" key="1">
    <source>
        <dbReference type="ARBA" id="ARBA00009179"/>
    </source>
</evidence>
<dbReference type="Gene3D" id="3.30.750.44">
    <property type="match status" value="1"/>
</dbReference>
<dbReference type="InterPro" id="IPR029045">
    <property type="entry name" value="ClpP/crotonase-like_dom_sf"/>
</dbReference>
<dbReference type="GO" id="GO:0008236">
    <property type="term" value="F:serine-type peptidase activity"/>
    <property type="evidence" value="ECO:0007669"/>
    <property type="project" value="UniProtKB-KW"/>
</dbReference>
<comment type="caution">
    <text evidence="9">The sequence shown here is derived from an EMBL/GenBank/DDBJ whole genome shotgun (WGS) entry which is preliminary data.</text>
</comment>
<keyword evidence="7" id="KW-0732">Signal</keyword>
<dbReference type="Proteomes" id="UP001156870">
    <property type="component" value="Unassembled WGS sequence"/>
</dbReference>
<dbReference type="Pfam" id="PF17804">
    <property type="entry name" value="TSP_NTD"/>
    <property type="match status" value="1"/>
</dbReference>
<dbReference type="SUPFAM" id="SSF52096">
    <property type="entry name" value="ClpP/crotonase"/>
    <property type="match status" value="1"/>
</dbReference>
<dbReference type="GO" id="GO:0030288">
    <property type="term" value="C:outer membrane-bounded periplasmic space"/>
    <property type="evidence" value="ECO:0007669"/>
    <property type="project" value="TreeGrafter"/>
</dbReference>
<feature type="region of interest" description="Disordered" evidence="6">
    <location>
        <begin position="647"/>
        <end position="667"/>
    </location>
</feature>
<accession>A0AA37TDA3</accession>
<keyword evidence="10" id="KW-1185">Reference proteome</keyword>
<dbReference type="InterPro" id="IPR040573">
    <property type="entry name" value="TSP_N"/>
</dbReference>
<sequence>MKAFKTLALAVAPLALASQFTLAASEPLKMSTSQSKTLIEIIDTLSKNHYRLQGVDDSLSAKYLDNLLERLDPNKVFFFQSDIDHFETYRHEFDDRFKRGNLDPAYTIYNRFRQRLQDQLGKNISLLQDENIVFDFTKNEDLALDRDEVEVWPKSKKEYDELWRKRLKSAVLSLVLSGKTQPEAKKTLERRYSNQLKRVEQQDQEDVFETLVNALAELYDPHTSYLSPRTEENFNINMSLSLEGIGAVLQSEDEFTKVVRLVPAGPADKQGELKAADRITGVGQGTDGEIEDVIGWRLDEVVDLIRGKKGTYVRLQVIPSESKTEEGTKVVTIKRDKVKLEEQAAKKAVFDVDDGSGEVYKLGVIDVPAFYLDFEAYRKRDPNYKSTTRDVYRLLNELMAENVDGVILDLRSNGGGSLQEATQLTDLFIDAGPVVQIRETNQSISRQSRSRSKAHYRGPLVVLMNRLSASASEIFAGAIQDYDRGLIIGTQSFGKGTVQSLTPVHEGQLKITESKFYRVSGDSTQHRGVVPDITMPPMVDPEEVGESTYDHALDWDRIHPVRHDKYIDFSAIVPQLKSLHDKRVSTDPDLLFLKDQFSFAQENRNQDRLSLNRKQREMEKEDREKVLLAIENKRRQAKGLEAFESFDEATEEDEDNNSAVGTNKIEPSKDPLLMEAGYIMADYIRLQLKNQTAKAGGI</sequence>
<dbReference type="InterPro" id="IPR005151">
    <property type="entry name" value="Tail-specific_protease"/>
</dbReference>
<dbReference type="GO" id="GO:0004175">
    <property type="term" value="F:endopeptidase activity"/>
    <property type="evidence" value="ECO:0007669"/>
    <property type="project" value="TreeGrafter"/>
</dbReference>